<feature type="domain" description="Hemerythrin-like" evidence="1">
    <location>
        <begin position="85"/>
        <end position="209"/>
    </location>
</feature>
<dbReference type="Gene3D" id="1.20.120.520">
    <property type="entry name" value="nmb1532 protein domain like"/>
    <property type="match status" value="1"/>
</dbReference>
<dbReference type="InterPro" id="IPR035965">
    <property type="entry name" value="PAS-like_dom_sf"/>
</dbReference>
<accession>A0A1V4QH24</accession>
<dbReference type="Pfam" id="PF04282">
    <property type="entry name" value="DUF438"/>
    <property type="match status" value="1"/>
</dbReference>
<sequence>MANADKKRKLKDLIRRLHQGEDISQIKKEFRELLKETTAEDISKVEEELINEGMSIEELHKLCNIHLEAFKESIEKQTIETEPGHPLNILMNEHRIILNLVDNLRRITKDPENELIKDTINELKDSSSHYIREENVLFPTLEKYDVVHPPKIMWSEHNQIRAIEKNLFALLEEPKKNDFVRKLEDLTIALAELLSNHFYKENNILFPTALKVIPEEEWPRIRKEFDDLGYCCFTPKIEVITMAQDTAVANPSPAGKISLEIGELSPEEIKHIFNTLPVDITFVDREDSVRYFNQSKERIFPRTASIIGRKVQNCHPQKSVHIVNRIINDFKSGKRDIARFWLELNNRLVYIQYFAVRNKNREYLGVLEVTQDITEIKKITGEKRLLEDE</sequence>
<protein>
    <recommendedName>
        <fullName evidence="5">Histidine kinase</fullName>
    </recommendedName>
</protein>
<dbReference type="Pfam" id="PF01814">
    <property type="entry name" value="Hemerythrin"/>
    <property type="match status" value="1"/>
</dbReference>
<dbReference type="InterPro" id="IPR012312">
    <property type="entry name" value="Hemerythrin-like"/>
</dbReference>
<evidence type="ECO:0008006" key="5">
    <source>
        <dbReference type="Google" id="ProtNLM"/>
    </source>
</evidence>
<dbReference type="Proteomes" id="UP000191663">
    <property type="component" value="Unassembled WGS sequence"/>
</dbReference>
<dbReference type="AlphaFoldDB" id="A0A1V4QH24"/>
<name>A0A1V4QH24_UNCW3</name>
<gene>
    <name evidence="3" type="ORF">BXT86_01980</name>
</gene>
<feature type="domain" description="DUF438" evidence="2">
    <location>
        <begin position="10"/>
        <end position="76"/>
    </location>
</feature>
<evidence type="ECO:0000259" key="2">
    <source>
        <dbReference type="Pfam" id="PF04282"/>
    </source>
</evidence>
<comment type="caution">
    <text evidence="3">The sequence shown here is derived from an EMBL/GenBank/DDBJ whole genome shotgun (WGS) entry which is preliminary data.</text>
</comment>
<evidence type="ECO:0000313" key="3">
    <source>
        <dbReference type="EMBL" id="OPX18297.1"/>
    </source>
</evidence>
<dbReference type="NCBIfam" id="TIGR00229">
    <property type="entry name" value="sensory_box"/>
    <property type="match status" value="1"/>
</dbReference>
<dbReference type="EMBL" id="MUKB01000025">
    <property type="protein sequence ID" value="OPX18297.1"/>
    <property type="molecule type" value="Genomic_DNA"/>
</dbReference>
<proteinExistence type="predicted"/>
<dbReference type="PANTHER" id="PTHR39966">
    <property type="entry name" value="BLL2471 PROTEIN-RELATED"/>
    <property type="match status" value="1"/>
</dbReference>
<organism evidence="3 4">
    <name type="scientific">candidate division WOR-3 bacterium 4484_100</name>
    <dbReference type="NCBI Taxonomy" id="1936077"/>
    <lineage>
        <taxon>Bacteria</taxon>
        <taxon>Bacteria division WOR-3</taxon>
    </lineage>
</organism>
<dbReference type="Pfam" id="PF13596">
    <property type="entry name" value="PAS_10"/>
    <property type="match status" value="1"/>
</dbReference>
<evidence type="ECO:0000313" key="4">
    <source>
        <dbReference type="Proteomes" id="UP000191663"/>
    </source>
</evidence>
<evidence type="ECO:0000259" key="1">
    <source>
        <dbReference type="Pfam" id="PF01814"/>
    </source>
</evidence>
<dbReference type="Gene3D" id="3.30.450.20">
    <property type="entry name" value="PAS domain"/>
    <property type="match status" value="1"/>
</dbReference>
<dbReference type="PANTHER" id="PTHR39966:SF3">
    <property type="entry name" value="DUF438 DOMAIN-CONTAINING PROTEIN"/>
    <property type="match status" value="1"/>
</dbReference>
<dbReference type="SUPFAM" id="SSF55785">
    <property type="entry name" value="PYP-like sensor domain (PAS domain)"/>
    <property type="match status" value="1"/>
</dbReference>
<reference evidence="4" key="1">
    <citation type="submission" date="2017-01" db="EMBL/GenBank/DDBJ databases">
        <title>Novel pathways for hydrocarbon cycling and metabolic interdependencies in hydrothermal sediment communities.</title>
        <authorList>
            <person name="Dombrowski N."/>
            <person name="Seitz K."/>
            <person name="Teske A."/>
            <person name="Baker B."/>
        </authorList>
    </citation>
    <scope>NUCLEOTIDE SEQUENCE [LARGE SCALE GENOMIC DNA]</scope>
</reference>
<dbReference type="InterPro" id="IPR000014">
    <property type="entry name" value="PAS"/>
</dbReference>
<dbReference type="InterPro" id="IPR007380">
    <property type="entry name" value="DUF438"/>
</dbReference>
<dbReference type="GO" id="GO:0005886">
    <property type="term" value="C:plasma membrane"/>
    <property type="evidence" value="ECO:0007669"/>
    <property type="project" value="TreeGrafter"/>
</dbReference>